<dbReference type="KEGG" id="tmar:MARIT_2843"/>
<comment type="similarity">
    <text evidence="1">Belongs to the prokaryotic/mitochondrial release factor family.</text>
</comment>
<dbReference type="GO" id="GO:0072344">
    <property type="term" value="P:rescue of stalled ribosome"/>
    <property type="evidence" value="ECO:0007669"/>
    <property type="project" value="TreeGrafter"/>
</dbReference>
<dbReference type="EC" id="3.1.1.29" evidence="4"/>
<feature type="domain" description="Prokaryotic-type class I peptide chain release factors" evidence="3">
    <location>
        <begin position="16"/>
        <end position="32"/>
    </location>
</feature>
<dbReference type="InterPro" id="IPR045853">
    <property type="entry name" value="Pep_chain_release_fac_I_sf"/>
</dbReference>
<organism evidence="4 5">
    <name type="scientific">Tenacibaculum maritimum NCIMB 2154</name>
    <dbReference type="NCBI Taxonomy" id="1349785"/>
    <lineage>
        <taxon>Bacteria</taxon>
        <taxon>Pseudomonadati</taxon>
        <taxon>Bacteroidota</taxon>
        <taxon>Flavobacteriia</taxon>
        <taxon>Flavobacteriales</taxon>
        <taxon>Flavobacteriaceae</taxon>
        <taxon>Tenacibaculum</taxon>
    </lineage>
</organism>
<keyword evidence="5" id="KW-1185">Reference proteome</keyword>
<dbReference type="GO" id="GO:0004045">
    <property type="term" value="F:peptidyl-tRNA hydrolase activity"/>
    <property type="evidence" value="ECO:0007669"/>
    <property type="project" value="UniProtKB-EC"/>
</dbReference>
<reference evidence="4 5" key="1">
    <citation type="submission" date="2016-11" db="EMBL/GenBank/DDBJ databases">
        <authorList>
            <person name="Jaros S."/>
            <person name="Januszkiewicz K."/>
            <person name="Wedrychowicz H."/>
        </authorList>
    </citation>
    <scope>NUCLEOTIDE SEQUENCE [LARGE SCALE GENOMIC DNA]</scope>
    <source>
        <strain evidence="4">NCIMB 2154T</strain>
    </source>
</reference>
<dbReference type="STRING" id="1349785.GCA_000509405_00437"/>
<gene>
    <name evidence="4" type="primary">arfB</name>
    <name evidence="4" type="ORF">MARIT_2843</name>
</gene>
<evidence type="ECO:0000256" key="1">
    <source>
        <dbReference type="ARBA" id="ARBA00010835"/>
    </source>
</evidence>
<dbReference type="EMBL" id="LT634361">
    <property type="protein sequence ID" value="SFZ84640.1"/>
    <property type="molecule type" value="Genomic_DNA"/>
</dbReference>
<dbReference type="InterPro" id="IPR000352">
    <property type="entry name" value="Pep_chain_release_fac_I"/>
</dbReference>
<keyword evidence="4" id="KW-0378">Hydrolase</keyword>
<dbReference type="Proteomes" id="UP000231564">
    <property type="component" value="Chromosome MARIT"/>
</dbReference>
<dbReference type="GO" id="GO:0043022">
    <property type="term" value="F:ribosome binding"/>
    <property type="evidence" value="ECO:0007669"/>
    <property type="project" value="TreeGrafter"/>
</dbReference>
<dbReference type="Gene3D" id="3.30.160.20">
    <property type="match status" value="1"/>
</dbReference>
<evidence type="ECO:0000313" key="4">
    <source>
        <dbReference type="EMBL" id="SFZ84640.1"/>
    </source>
</evidence>
<evidence type="ECO:0000256" key="2">
    <source>
        <dbReference type="SAM" id="MobiDB-lite"/>
    </source>
</evidence>
<dbReference type="NCBIfam" id="NF006718">
    <property type="entry name" value="PRK09256.1"/>
    <property type="match status" value="1"/>
</dbReference>
<evidence type="ECO:0000313" key="5">
    <source>
        <dbReference type="Proteomes" id="UP000231564"/>
    </source>
</evidence>
<accession>A0A2H1ED66</accession>
<dbReference type="AlphaFoldDB" id="A0A2H1ED66"/>
<dbReference type="RefSeq" id="WP_024742220.1">
    <property type="nucleotide sequence ID" value="NZ_BAUG01000054.1"/>
</dbReference>
<dbReference type="PANTHER" id="PTHR47814">
    <property type="entry name" value="PEPTIDYL-TRNA HYDROLASE ARFB"/>
    <property type="match status" value="1"/>
</dbReference>
<dbReference type="SUPFAM" id="SSF75620">
    <property type="entry name" value="Release factor"/>
    <property type="match status" value="1"/>
</dbReference>
<protein>
    <submittedName>
        <fullName evidence="4">Peptidyl-tRNA hydrolase ArfB</fullName>
        <ecNumber evidence="4">3.1.1.29</ecNumber>
    </submittedName>
</protein>
<proteinExistence type="inferred from homology"/>
<dbReference type="GO" id="GO:0003747">
    <property type="term" value="F:translation release factor activity"/>
    <property type="evidence" value="ECO:0007669"/>
    <property type="project" value="InterPro"/>
</dbReference>
<feature type="compositionally biased region" description="Basic residues" evidence="2">
    <location>
        <begin position="102"/>
        <end position="117"/>
    </location>
</feature>
<dbReference type="PROSITE" id="PS00745">
    <property type="entry name" value="RF_PROK_I"/>
    <property type="match status" value="1"/>
</dbReference>
<name>A0A2H1ED66_9FLAO</name>
<dbReference type="OrthoDB" id="9815709at2"/>
<dbReference type="Pfam" id="PF00472">
    <property type="entry name" value="RF-1"/>
    <property type="match status" value="1"/>
</dbReference>
<evidence type="ECO:0000259" key="3">
    <source>
        <dbReference type="PROSITE" id="PS00745"/>
    </source>
</evidence>
<feature type="region of interest" description="Disordered" evidence="2">
    <location>
        <begin position="102"/>
        <end position="134"/>
    </location>
</feature>
<sequence length="134" mass="15331">MNIENLIRELQFKAVRSSGAGGQHVNKVSSKVVLSFDLHSSLSLSSEEKELISRRLKNRLTKSSCIVLECGETRSQYRNKEIVIQRFIALIKIALTATKRRKATKPTKASVRKRLQKKQTTSLKKQLRQKPRID</sequence>
<dbReference type="PANTHER" id="PTHR47814:SF1">
    <property type="entry name" value="PEPTIDYL-TRNA HYDROLASE ARFB"/>
    <property type="match status" value="1"/>
</dbReference>
<dbReference type="GeneID" id="47724293"/>
<feature type="compositionally biased region" description="Basic residues" evidence="2">
    <location>
        <begin position="125"/>
        <end position="134"/>
    </location>
</feature>